<name>A0A518I042_9BACT</name>
<reference evidence="2 3" key="1">
    <citation type="submission" date="2019-03" db="EMBL/GenBank/DDBJ databases">
        <title>Deep-cultivation of Planctomycetes and their phenomic and genomic characterization uncovers novel biology.</title>
        <authorList>
            <person name="Wiegand S."/>
            <person name="Jogler M."/>
            <person name="Boedeker C."/>
            <person name="Pinto D."/>
            <person name="Vollmers J."/>
            <person name="Rivas-Marin E."/>
            <person name="Kohn T."/>
            <person name="Peeters S.H."/>
            <person name="Heuer A."/>
            <person name="Rast P."/>
            <person name="Oberbeckmann S."/>
            <person name="Bunk B."/>
            <person name="Jeske O."/>
            <person name="Meyerdierks A."/>
            <person name="Storesund J.E."/>
            <person name="Kallscheuer N."/>
            <person name="Luecker S."/>
            <person name="Lage O.M."/>
            <person name="Pohl T."/>
            <person name="Merkel B.J."/>
            <person name="Hornburger P."/>
            <person name="Mueller R.-W."/>
            <person name="Bruemmer F."/>
            <person name="Labrenz M."/>
            <person name="Spormann A.M."/>
            <person name="Op den Camp H."/>
            <person name="Overmann J."/>
            <person name="Amann R."/>
            <person name="Jetten M.S.M."/>
            <person name="Mascher T."/>
            <person name="Medema M.H."/>
            <person name="Devos D.P."/>
            <person name="Kaster A.-K."/>
            <person name="Ovreas L."/>
            <person name="Rohde M."/>
            <person name="Galperin M.Y."/>
            <person name="Jogler C."/>
        </authorList>
    </citation>
    <scope>NUCLEOTIDE SEQUENCE [LARGE SCALE GENOMIC DNA]</scope>
    <source>
        <strain evidence="2 3">Enr13</strain>
    </source>
</reference>
<feature type="chain" id="PRO_5021716333" evidence="1">
    <location>
        <begin position="22"/>
        <end position="140"/>
    </location>
</feature>
<keyword evidence="1" id="KW-0732">Signal</keyword>
<keyword evidence="3" id="KW-1185">Reference proteome</keyword>
<evidence type="ECO:0000256" key="1">
    <source>
        <dbReference type="SAM" id="SignalP"/>
    </source>
</evidence>
<organism evidence="2 3">
    <name type="scientific">Stieleria neptunia</name>
    <dbReference type="NCBI Taxonomy" id="2527979"/>
    <lineage>
        <taxon>Bacteria</taxon>
        <taxon>Pseudomonadati</taxon>
        <taxon>Planctomycetota</taxon>
        <taxon>Planctomycetia</taxon>
        <taxon>Pirellulales</taxon>
        <taxon>Pirellulaceae</taxon>
        <taxon>Stieleria</taxon>
    </lineage>
</organism>
<protein>
    <submittedName>
        <fullName evidence="2">Uncharacterized protein</fullName>
    </submittedName>
</protein>
<dbReference type="AlphaFoldDB" id="A0A518I042"/>
<gene>
    <name evidence="2" type="ORF">Enr13x_63920</name>
</gene>
<dbReference type="RefSeq" id="WP_145390663.1">
    <property type="nucleotide sequence ID" value="NZ_CP037423.1"/>
</dbReference>
<evidence type="ECO:0000313" key="2">
    <source>
        <dbReference type="EMBL" id="QDV46483.1"/>
    </source>
</evidence>
<sequence length="140" mass="15820" precursor="true">MLKRILFAVAPLVMIFGSVSADDDLLQSLAALDTNLIAAAEASSDSVADDQDDFGQADVDALLGDDDKDEDTIAACFRRVGYGYGYSPSYRSYGYSYGYSRGYSYYRPSYSYHCYRPVTYTYYRPVTYHVPVYTSYWACY</sequence>
<feature type="signal peptide" evidence="1">
    <location>
        <begin position="1"/>
        <end position="21"/>
    </location>
</feature>
<accession>A0A518I042</accession>
<dbReference type="Proteomes" id="UP000319004">
    <property type="component" value="Chromosome"/>
</dbReference>
<dbReference type="KEGG" id="snep:Enr13x_63920"/>
<dbReference type="EMBL" id="CP037423">
    <property type="protein sequence ID" value="QDV46483.1"/>
    <property type="molecule type" value="Genomic_DNA"/>
</dbReference>
<evidence type="ECO:0000313" key="3">
    <source>
        <dbReference type="Proteomes" id="UP000319004"/>
    </source>
</evidence>
<proteinExistence type="predicted"/>